<dbReference type="GO" id="GO:0008528">
    <property type="term" value="F:G protein-coupled peptide receptor activity"/>
    <property type="evidence" value="ECO:0007669"/>
    <property type="project" value="TreeGrafter"/>
</dbReference>
<evidence type="ECO:0000256" key="5">
    <source>
        <dbReference type="SAM" id="Phobius"/>
    </source>
</evidence>
<dbReference type="InterPro" id="IPR051384">
    <property type="entry name" value="Mth_GPCR"/>
</dbReference>
<gene>
    <name evidence="6" type="ORF">AFUS01_LOCUS26004</name>
</gene>
<keyword evidence="2 5" id="KW-0812">Transmembrane</keyword>
<keyword evidence="4 5" id="KW-0472">Membrane</keyword>
<name>A0A8J2KKP6_9HEXA</name>
<evidence type="ECO:0000256" key="2">
    <source>
        <dbReference type="ARBA" id="ARBA00022692"/>
    </source>
</evidence>
<evidence type="ECO:0000256" key="1">
    <source>
        <dbReference type="ARBA" id="ARBA00004141"/>
    </source>
</evidence>
<dbReference type="PANTHER" id="PTHR47154:SF2">
    <property type="entry name" value="G-PROTEIN COUPLED RECEPTOR MTH-RELATED"/>
    <property type="match status" value="1"/>
</dbReference>
<protein>
    <submittedName>
        <fullName evidence="6">Uncharacterized protein</fullName>
    </submittedName>
</protein>
<dbReference type="InterPro" id="IPR000832">
    <property type="entry name" value="GPCR_2_secretin-like"/>
</dbReference>
<accession>A0A8J2KKP6</accession>
<keyword evidence="7" id="KW-1185">Reference proteome</keyword>
<dbReference type="Proteomes" id="UP000708208">
    <property type="component" value="Unassembled WGS sequence"/>
</dbReference>
<evidence type="ECO:0000313" key="6">
    <source>
        <dbReference type="EMBL" id="CAG7815316.1"/>
    </source>
</evidence>
<proteinExistence type="predicted"/>
<dbReference type="GO" id="GO:0005886">
    <property type="term" value="C:plasma membrane"/>
    <property type="evidence" value="ECO:0007669"/>
    <property type="project" value="TreeGrafter"/>
</dbReference>
<keyword evidence="3 5" id="KW-1133">Transmembrane helix</keyword>
<evidence type="ECO:0000313" key="7">
    <source>
        <dbReference type="Proteomes" id="UP000708208"/>
    </source>
</evidence>
<feature type="transmembrane region" description="Helical" evidence="5">
    <location>
        <begin position="93"/>
        <end position="114"/>
    </location>
</feature>
<comment type="caution">
    <text evidence="6">The sequence shown here is derived from an EMBL/GenBank/DDBJ whole genome shotgun (WGS) entry which is preliminary data.</text>
</comment>
<dbReference type="AlphaFoldDB" id="A0A8J2KKP6"/>
<comment type="subcellular location">
    <subcellularLocation>
        <location evidence="1">Membrane</location>
        <topology evidence="1">Multi-pass membrane protein</topology>
    </subcellularLocation>
</comment>
<dbReference type="EMBL" id="CAJVCH010341516">
    <property type="protein sequence ID" value="CAG7815316.1"/>
    <property type="molecule type" value="Genomic_DNA"/>
</dbReference>
<dbReference type="Pfam" id="PF00002">
    <property type="entry name" value="7tm_2"/>
    <property type="match status" value="1"/>
</dbReference>
<feature type="transmembrane region" description="Helical" evidence="5">
    <location>
        <begin position="120"/>
        <end position="143"/>
    </location>
</feature>
<sequence length="210" mass="23836">MFPESYHTILFPHTVFVYEPCNEVLVPAYGRESCSITSAAQGPYLYYPIAVLLVLNMTFFSITSLKLYQYKASSAIARENLGRSKEATELFQLFTKLFFVMGITWILVFVSWKINVSTKAWYWAIVDVFNILQGIAIFVIYICRANIVTSLRQNCPGLRPLLSITDKFGGKSVDIREAETSGTNMNRTSTTGDDGMKNVELKTLNQKRQH</sequence>
<reference evidence="6" key="1">
    <citation type="submission" date="2021-06" db="EMBL/GenBank/DDBJ databases">
        <authorList>
            <person name="Hodson N. C."/>
            <person name="Mongue J. A."/>
            <person name="Jaron S. K."/>
        </authorList>
    </citation>
    <scope>NUCLEOTIDE SEQUENCE</scope>
</reference>
<dbReference type="PANTHER" id="PTHR47154">
    <property type="entry name" value="G-PROTEIN COUPLED RECEPTOR MTH-RELATED"/>
    <property type="match status" value="1"/>
</dbReference>
<evidence type="ECO:0000256" key="4">
    <source>
        <dbReference type="ARBA" id="ARBA00023136"/>
    </source>
</evidence>
<evidence type="ECO:0000256" key="3">
    <source>
        <dbReference type="ARBA" id="ARBA00022989"/>
    </source>
</evidence>
<dbReference type="OrthoDB" id="6082634at2759"/>
<organism evidence="6 7">
    <name type="scientific">Allacma fusca</name>
    <dbReference type="NCBI Taxonomy" id="39272"/>
    <lineage>
        <taxon>Eukaryota</taxon>
        <taxon>Metazoa</taxon>
        <taxon>Ecdysozoa</taxon>
        <taxon>Arthropoda</taxon>
        <taxon>Hexapoda</taxon>
        <taxon>Collembola</taxon>
        <taxon>Symphypleona</taxon>
        <taxon>Sminthuridae</taxon>
        <taxon>Allacma</taxon>
    </lineage>
</organism>
<feature type="transmembrane region" description="Helical" evidence="5">
    <location>
        <begin position="45"/>
        <end position="68"/>
    </location>
</feature>